<evidence type="ECO:0000256" key="1">
    <source>
        <dbReference type="ARBA" id="ARBA00022737"/>
    </source>
</evidence>
<evidence type="ECO:0008006" key="5">
    <source>
        <dbReference type="Google" id="ProtNLM"/>
    </source>
</evidence>
<dbReference type="RefSeq" id="XP_013757476.1">
    <property type="nucleotide sequence ID" value="XM_013902022.1"/>
</dbReference>
<evidence type="ECO:0000313" key="3">
    <source>
        <dbReference type="EMBL" id="KNC49680.1"/>
    </source>
</evidence>
<dbReference type="PANTHER" id="PTHR24198:SF165">
    <property type="entry name" value="ANKYRIN REPEAT-CONTAINING PROTEIN-RELATED"/>
    <property type="match status" value="1"/>
</dbReference>
<reference evidence="3 4" key="1">
    <citation type="submission" date="2010-05" db="EMBL/GenBank/DDBJ databases">
        <title>The Genome Sequence of Thecamonas trahens ATCC 50062.</title>
        <authorList>
            <consortium name="The Broad Institute Genome Sequencing Platform"/>
            <person name="Russ C."/>
            <person name="Cuomo C."/>
            <person name="Shea T."/>
            <person name="Young S.K."/>
            <person name="Zeng Q."/>
            <person name="Koehrsen M."/>
            <person name="Haas B."/>
            <person name="Borodovsky M."/>
            <person name="Guigo R."/>
            <person name="Alvarado L."/>
            <person name="Berlin A."/>
            <person name="Bochicchio J."/>
            <person name="Borenstein D."/>
            <person name="Chapman S."/>
            <person name="Chen Z."/>
            <person name="Freedman E."/>
            <person name="Gellesch M."/>
            <person name="Goldberg J."/>
            <person name="Griggs A."/>
            <person name="Gujja S."/>
            <person name="Heilman E."/>
            <person name="Heiman D."/>
            <person name="Hepburn T."/>
            <person name="Howarth C."/>
            <person name="Jen D."/>
            <person name="Larson L."/>
            <person name="Mehta T."/>
            <person name="Park D."/>
            <person name="Pearson M."/>
            <person name="Roberts A."/>
            <person name="Saif S."/>
            <person name="Shenoy N."/>
            <person name="Sisk P."/>
            <person name="Stolte C."/>
            <person name="Sykes S."/>
            <person name="Thomson T."/>
            <person name="Walk T."/>
            <person name="White J."/>
            <person name="Yandava C."/>
            <person name="Burger G."/>
            <person name="Gray M.W."/>
            <person name="Holland P.W.H."/>
            <person name="King N."/>
            <person name="Lang F.B.F."/>
            <person name="Roger A.J."/>
            <person name="Ruiz-Trillo I."/>
            <person name="Lander E."/>
            <person name="Nusbaum C."/>
        </authorList>
    </citation>
    <scope>NUCLEOTIDE SEQUENCE [LARGE SCALE GENOMIC DNA]</scope>
    <source>
        <strain evidence="3 4">ATCC 50062</strain>
    </source>
</reference>
<keyword evidence="4" id="KW-1185">Reference proteome</keyword>
<dbReference type="SMART" id="SM00248">
    <property type="entry name" value="ANK"/>
    <property type="match status" value="5"/>
</dbReference>
<dbReference type="Gene3D" id="1.25.40.20">
    <property type="entry name" value="Ankyrin repeat-containing domain"/>
    <property type="match status" value="2"/>
</dbReference>
<accession>A0A0L0DBS5</accession>
<dbReference type="Pfam" id="PF12796">
    <property type="entry name" value="Ank_2"/>
    <property type="match status" value="2"/>
</dbReference>
<organism evidence="3 4">
    <name type="scientific">Thecamonas trahens ATCC 50062</name>
    <dbReference type="NCBI Taxonomy" id="461836"/>
    <lineage>
        <taxon>Eukaryota</taxon>
        <taxon>Apusozoa</taxon>
        <taxon>Apusomonadida</taxon>
        <taxon>Apusomonadidae</taxon>
        <taxon>Thecamonas</taxon>
    </lineage>
</organism>
<dbReference type="AlphaFoldDB" id="A0A0L0DBS5"/>
<dbReference type="PANTHER" id="PTHR24198">
    <property type="entry name" value="ANKYRIN REPEAT AND PROTEIN KINASE DOMAIN-CONTAINING PROTEIN"/>
    <property type="match status" value="1"/>
</dbReference>
<proteinExistence type="predicted"/>
<sequence>MLDKLPQDVLHYMALTRTELSTADLVAVATARIVFARSSHALIAENKAVCQELDRPPGASGSALAVPVATTLSSSSNPVFRQLFLAAADNVPEAKALVEELVKASWIFDVYHAPQQLAMPFKVFGGAMAVLVGAPQLAVELIEASDEAGRSSCLLAGCDSGTTVVVRELLHHVPASGGYKTAIYADALVLAAGCGQVELVRLLLADAHCEPTATGSRALCAAIKGGHANVVRAFLLDGRIDPGADDNAAIVEASLSGMLEIVTVLLADSRVDPGASNNRSMCKAAGLGHSHIVAVFLAHAAVDPTAGGLEALHAAVAGGHAAVVSLFLADNRIDAANCSSLLTLAVARNHDAIIKLLLTAGCRVPRMPTPGPVSTST</sequence>
<dbReference type="EMBL" id="GL349457">
    <property type="protein sequence ID" value="KNC49680.1"/>
    <property type="molecule type" value="Genomic_DNA"/>
</dbReference>
<dbReference type="GeneID" id="25565234"/>
<dbReference type="STRING" id="461836.A0A0L0DBS5"/>
<evidence type="ECO:0000313" key="4">
    <source>
        <dbReference type="Proteomes" id="UP000054408"/>
    </source>
</evidence>
<gene>
    <name evidence="3" type="ORF">AMSG_05941</name>
</gene>
<dbReference type="InterPro" id="IPR002110">
    <property type="entry name" value="Ankyrin_rpt"/>
</dbReference>
<keyword evidence="1" id="KW-0677">Repeat</keyword>
<dbReference type="Proteomes" id="UP000054408">
    <property type="component" value="Unassembled WGS sequence"/>
</dbReference>
<dbReference type="SUPFAM" id="SSF48403">
    <property type="entry name" value="Ankyrin repeat"/>
    <property type="match status" value="1"/>
</dbReference>
<protein>
    <recommendedName>
        <fullName evidence="5">Ankyrin repeat protein</fullName>
    </recommendedName>
</protein>
<dbReference type="OrthoDB" id="2114148at2759"/>
<keyword evidence="2" id="KW-0040">ANK repeat</keyword>
<dbReference type="InterPro" id="IPR036770">
    <property type="entry name" value="Ankyrin_rpt-contain_sf"/>
</dbReference>
<name>A0A0L0DBS5_THETB</name>
<evidence type="ECO:0000256" key="2">
    <source>
        <dbReference type="ARBA" id="ARBA00023043"/>
    </source>
</evidence>